<evidence type="ECO:0000313" key="3">
    <source>
        <dbReference type="EMBL" id="MDZ5459409.1"/>
    </source>
</evidence>
<feature type="transmembrane region" description="Helical" evidence="1">
    <location>
        <begin position="306"/>
        <end position="328"/>
    </location>
</feature>
<name>A0ABU5IKK6_9BURK</name>
<sequence>MTQRSRLRALLFCLLVVAAAALSLLPHFKDSAELVRMRNALLMDFVDTPSFDWKPQATPADFVLERAAPSPQFSARVQALGLERLPGDWERAVAIGRHLLQNRANQATMGQAIQSDLEQTYALILGEGKGYCADFSDVFDAMALAAGLKVRTWAFSFEGFGGRGHIFNEVWDERRGRWLMIDVANNFFPLDEAGQPMSGLEFRERVRLGADDTATRPVEPRALQGFADPAAAARYYRRGLHQWYMWWGNAVYTYDDALLVHLLGPLSRSLEQLGAIAQGVHPRIRVLAEPDNRGMVEKMRALRVHLLAVLGVSVAACLAAAVLGLGYVRAARTAARRR</sequence>
<accession>A0ABU5IKK6</accession>
<dbReference type="Pfam" id="PF01841">
    <property type="entry name" value="Transglut_core"/>
    <property type="match status" value="1"/>
</dbReference>
<dbReference type="Proteomes" id="UP001293718">
    <property type="component" value="Unassembled WGS sequence"/>
</dbReference>
<organism evidence="3 4">
    <name type="scientific">Azohydromonas lata</name>
    <dbReference type="NCBI Taxonomy" id="45677"/>
    <lineage>
        <taxon>Bacteria</taxon>
        <taxon>Pseudomonadati</taxon>
        <taxon>Pseudomonadota</taxon>
        <taxon>Betaproteobacteria</taxon>
        <taxon>Burkholderiales</taxon>
        <taxon>Sphaerotilaceae</taxon>
        <taxon>Azohydromonas</taxon>
    </lineage>
</organism>
<dbReference type="EMBL" id="JAXOJX010000043">
    <property type="protein sequence ID" value="MDZ5459409.1"/>
    <property type="molecule type" value="Genomic_DNA"/>
</dbReference>
<evidence type="ECO:0000259" key="2">
    <source>
        <dbReference type="SMART" id="SM00460"/>
    </source>
</evidence>
<dbReference type="SMART" id="SM00460">
    <property type="entry name" value="TGc"/>
    <property type="match status" value="1"/>
</dbReference>
<feature type="domain" description="Transglutaminase-like" evidence="2">
    <location>
        <begin position="124"/>
        <end position="185"/>
    </location>
</feature>
<evidence type="ECO:0000313" key="4">
    <source>
        <dbReference type="Proteomes" id="UP001293718"/>
    </source>
</evidence>
<dbReference type="InterPro" id="IPR038765">
    <property type="entry name" value="Papain-like_cys_pep_sf"/>
</dbReference>
<keyword evidence="1" id="KW-1133">Transmembrane helix</keyword>
<keyword evidence="1" id="KW-0812">Transmembrane</keyword>
<comment type="caution">
    <text evidence="3">The sequence shown here is derived from an EMBL/GenBank/DDBJ whole genome shotgun (WGS) entry which is preliminary data.</text>
</comment>
<dbReference type="RefSeq" id="WP_322467153.1">
    <property type="nucleotide sequence ID" value="NZ_JAXOJX010000043.1"/>
</dbReference>
<keyword evidence="1" id="KW-0472">Membrane</keyword>
<protein>
    <submittedName>
        <fullName evidence="3">Transglutaminase domain-containing protein</fullName>
    </submittedName>
</protein>
<proteinExistence type="predicted"/>
<dbReference type="Gene3D" id="3.10.620.30">
    <property type="match status" value="1"/>
</dbReference>
<keyword evidence="4" id="KW-1185">Reference proteome</keyword>
<dbReference type="SUPFAM" id="SSF54001">
    <property type="entry name" value="Cysteine proteinases"/>
    <property type="match status" value="1"/>
</dbReference>
<evidence type="ECO:0000256" key="1">
    <source>
        <dbReference type="SAM" id="Phobius"/>
    </source>
</evidence>
<reference evidence="3 4" key="1">
    <citation type="submission" date="2023-11" db="EMBL/GenBank/DDBJ databases">
        <title>Draft genome of Azohydromonas lata strain H1 (DSM1123), a polyhydroxyalkanoate producer.</title>
        <authorList>
            <person name="Traversa D."/>
            <person name="D'Addabbo P."/>
            <person name="Pazzani C."/>
            <person name="Manzari C."/>
            <person name="Chiara M."/>
            <person name="Scrascia M."/>
        </authorList>
    </citation>
    <scope>NUCLEOTIDE SEQUENCE [LARGE SCALE GENOMIC DNA]</scope>
    <source>
        <strain evidence="3 4">H1</strain>
    </source>
</reference>
<gene>
    <name evidence="3" type="ORF">SM757_22780</name>
</gene>
<dbReference type="InterPro" id="IPR002931">
    <property type="entry name" value="Transglutaminase-like"/>
</dbReference>